<evidence type="ECO:0000313" key="1">
    <source>
        <dbReference type="EMBL" id="MBB5364007.1"/>
    </source>
</evidence>
<sequence>MNSVLTPQTKETPLCAGRNSYAGSVVFNHNISNQGDVDAINPQAITYDNWQDVRAGLLLELPEQPFNLLALFLRSSALNNTAIA</sequence>
<name>A0A7W8NHH2_9DEIO</name>
<organism evidence="1 2">
    <name type="scientific">Deinococcus humi</name>
    <dbReference type="NCBI Taxonomy" id="662880"/>
    <lineage>
        <taxon>Bacteria</taxon>
        <taxon>Thermotogati</taxon>
        <taxon>Deinococcota</taxon>
        <taxon>Deinococci</taxon>
        <taxon>Deinococcales</taxon>
        <taxon>Deinococcaceae</taxon>
        <taxon>Deinococcus</taxon>
    </lineage>
</organism>
<evidence type="ECO:0000313" key="2">
    <source>
        <dbReference type="Proteomes" id="UP000552709"/>
    </source>
</evidence>
<keyword evidence="2" id="KW-1185">Reference proteome</keyword>
<proteinExistence type="predicted"/>
<reference evidence="1 2" key="1">
    <citation type="submission" date="2020-08" db="EMBL/GenBank/DDBJ databases">
        <title>Genomic Encyclopedia of Type Strains, Phase IV (KMG-IV): sequencing the most valuable type-strain genomes for metagenomic binning, comparative biology and taxonomic classification.</title>
        <authorList>
            <person name="Goeker M."/>
        </authorList>
    </citation>
    <scope>NUCLEOTIDE SEQUENCE [LARGE SCALE GENOMIC DNA]</scope>
    <source>
        <strain evidence="1 2">DSM 27939</strain>
    </source>
</reference>
<dbReference type="Proteomes" id="UP000552709">
    <property type="component" value="Unassembled WGS sequence"/>
</dbReference>
<protein>
    <submittedName>
        <fullName evidence="1">Uncharacterized protein</fullName>
    </submittedName>
</protein>
<accession>A0A7W8NHH2</accession>
<comment type="caution">
    <text evidence="1">The sequence shown here is derived from an EMBL/GenBank/DDBJ whole genome shotgun (WGS) entry which is preliminary data.</text>
</comment>
<gene>
    <name evidence="1" type="ORF">HNQ08_003114</name>
</gene>
<dbReference type="AlphaFoldDB" id="A0A7W8NHH2"/>
<dbReference type="EMBL" id="JACHFL010000008">
    <property type="protein sequence ID" value="MBB5364007.1"/>
    <property type="molecule type" value="Genomic_DNA"/>
</dbReference>